<dbReference type="Proteomes" id="UP000247832">
    <property type="component" value="Unassembled WGS sequence"/>
</dbReference>
<organism evidence="1 2">
    <name type="scientific">Arthrobacter livingstonensis</name>
    <dbReference type="NCBI Taxonomy" id="670078"/>
    <lineage>
        <taxon>Bacteria</taxon>
        <taxon>Bacillati</taxon>
        <taxon>Actinomycetota</taxon>
        <taxon>Actinomycetes</taxon>
        <taxon>Micrococcales</taxon>
        <taxon>Micrococcaceae</taxon>
        <taxon>Arthrobacter</taxon>
    </lineage>
</organism>
<protein>
    <submittedName>
        <fullName evidence="1">Uncharacterized protein</fullName>
    </submittedName>
</protein>
<gene>
    <name evidence="1" type="ORF">CVV68_13405</name>
</gene>
<evidence type="ECO:0000313" key="2">
    <source>
        <dbReference type="Proteomes" id="UP000247832"/>
    </source>
</evidence>
<dbReference type="AlphaFoldDB" id="A0A2V5L789"/>
<name>A0A2V5L789_9MICC</name>
<accession>A0A2V5L789</accession>
<evidence type="ECO:0000313" key="1">
    <source>
        <dbReference type="EMBL" id="PYI66562.1"/>
    </source>
</evidence>
<dbReference type="OrthoDB" id="9982402at2"/>
<sequence length="96" mass="9294">MDIDVQIERLVLDGLELGPGGADALAAALEAELSRSLAATGAGLRAGSPSVPDAAGPAFGSTGRLVLPPVAVTAGMQPGLLGRRIGATLAGGLNHG</sequence>
<proteinExistence type="predicted"/>
<comment type="caution">
    <text evidence="1">The sequence shown here is derived from an EMBL/GenBank/DDBJ whole genome shotgun (WGS) entry which is preliminary data.</text>
</comment>
<reference evidence="1 2" key="1">
    <citation type="submission" date="2018-05" db="EMBL/GenBank/DDBJ databases">
        <title>Genetic diversity of glacier-inhabiting Cryobacterium bacteria in China and description of Cryobacterium mengkeensis sp. nov. and Arthrobacter glacialis sp. nov.</title>
        <authorList>
            <person name="Liu Q."/>
            <person name="Xin Y.-H."/>
        </authorList>
    </citation>
    <scope>NUCLEOTIDE SEQUENCE [LARGE SCALE GENOMIC DNA]</scope>
    <source>
        <strain evidence="1 2">LI2</strain>
    </source>
</reference>
<dbReference type="EMBL" id="QJVD01000014">
    <property type="protein sequence ID" value="PYI66562.1"/>
    <property type="molecule type" value="Genomic_DNA"/>
</dbReference>
<dbReference type="RefSeq" id="WP_110501519.1">
    <property type="nucleotide sequence ID" value="NZ_QJVD01000014.1"/>
</dbReference>
<keyword evidence="2" id="KW-1185">Reference proteome</keyword>